<dbReference type="AlphaFoldDB" id="A0A4S4C927"/>
<dbReference type="PROSITE" id="PS01124">
    <property type="entry name" value="HTH_ARAC_FAMILY_2"/>
    <property type="match status" value="1"/>
</dbReference>
<dbReference type="InterPro" id="IPR018062">
    <property type="entry name" value="HTH_AraC-typ_CS"/>
</dbReference>
<comment type="caution">
    <text evidence="5">The sequence shown here is derived from an EMBL/GenBank/DDBJ whole genome shotgun (WGS) entry which is preliminary data.</text>
</comment>
<dbReference type="Proteomes" id="UP000310636">
    <property type="component" value="Unassembled WGS sequence"/>
</dbReference>
<dbReference type="InterPro" id="IPR050959">
    <property type="entry name" value="MarA-like"/>
</dbReference>
<accession>A0A4S4C927</accession>
<dbReference type="Gene3D" id="3.20.80.10">
    <property type="entry name" value="Regulatory factor, effector binding domain"/>
    <property type="match status" value="1"/>
</dbReference>
<evidence type="ECO:0000256" key="1">
    <source>
        <dbReference type="ARBA" id="ARBA00023015"/>
    </source>
</evidence>
<name>A0A4S4C927_9BACL</name>
<protein>
    <submittedName>
        <fullName evidence="5">AraC family transcriptional regulator</fullName>
    </submittedName>
</protein>
<sequence>MEWLDRMAKAISLIESRMEGKTDIEELAREAYSSPFHFQRMFHMLTGFTVAEYIRRRKLTLAAQELASTSSKVVDIALKYGYESPESFAKAFRKAHGISPTDARERGIPLKAFPRLSFHLSLKGAQDMDYRIIDRPAVRTIGVKIATTTTDGQNSREIPRFWQQAHSDGTIGKLVEACPGKELLGICGDMDLANERFDYWIAAENDDRPADEQWKEFTIPAATWAVFPSIGPMPHAIQDVWRRIFEEWFPSTGYEHAAGPELEVYPDGDTTSPDYRCEVWVPIVKKQI</sequence>
<keyword evidence="2" id="KW-0238">DNA-binding</keyword>
<evidence type="ECO:0000256" key="2">
    <source>
        <dbReference type="ARBA" id="ARBA00023125"/>
    </source>
</evidence>
<dbReference type="InterPro" id="IPR011256">
    <property type="entry name" value="Reg_factor_effector_dom_sf"/>
</dbReference>
<dbReference type="GO" id="GO:0043565">
    <property type="term" value="F:sequence-specific DNA binding"/>
    <property type="evidence" value="ECO:0007669"/>
    <property type="project" value="InterPro"/>
</dbReference>
<dbReference type="PANTHER" id="PTHR47504">
    <property type="entry name" value="RIGHT ORIGIN-BINDING PROTEIN"/>
    <property type="match status" value="1"/>
</dbReference>
<dbReference type="GO" id="GO:0003700">
    <property type="term" value="F:DNA-binding transcription factor activity"/>
    <property type="evidence" value="ECO:0007669"/>
    <property type="project" value="InterPro"/>
</dbReference>
<dbReference type="InterPro" id="IPR018060">
    <property type="entry name" value="HTH_AraC"/>
</dbReference>
<dbReference type="InterPro" id="IPR020449">
    <property type="entry name" value="Tscrpt_reg_AraC-type_HTH"/>
</dbReference>
<dbReference type="PROSITE" id="PS00041">
    <property type="entry name" value="HTH_ARAC_FAMILY_1"/>
    <property type="match status" value="1"/>
</dbReference>
<dbReference type="InterPro" id="IPR029441">
    <property type="entry name" value="Cass2"/>
</dbReference>
<dbReference type="PANTHER" id="PTHR47504:SF5">
    <property type="entry name" value="RIGHT ORIGIN-BINDING PROTEIN"/>
    <property type="match status" value="1"/>
</dbReference>
<dbReference type="SMART" id="SM00871">
    <property type="entry name" value="AraC_E_bind"/>
    <property type="match status" value="1"/>
</dbReference>
<dbReference type="PRINTS" id="PR00032">
    <property type="entry name" value="HTHARAC"/>
</dbReference>
<evidence type="ECO:0000313" key="6">
    <source>
        <dbReference type="Proteomes" id="UP000310636"/>
    </source>
</evidence>
<dbReference type="SUPFAM" id="SSF55136">
    <property type="entry name" value="Probable bacterial effector-binding domain"/>
    <property type="match status" value="1"/>
</dbReference>
<dbReference type="InterPro" id="IPR010499">
    <property type="entry name" value="AraC_E-bd"/>
</dbReference>
<dbReference type="EMBL" id="SSOB01000002">
    <property type="protein sequence ID" value="THF84200.1"/>
    <property type="molecule type" value="Genomic_DNA"/>
</dbReference>
<proteinExistence type="predicted"/>
<keyword evidence="3" id="KW-0804">Transcription</keyword>
<gene>
    <name evidence="5" type="ORF">E6C55_02575</name>
</gene>
<dbReference type="SUPFAM" id="SSF46689">
    <property type="entry name" value="Homeodomain-like"/>
    <property type="match status" value="2"/>
</dbReference>
<evidence type="ECO:0000256" key="3">
    <source>
        <dbReference type="ARBA" id="ARBA00023163"/>
    </source>
</evidence>
<dbReference type="InterPro" id="IPR009057">
    <property type="entry name" value="Homeodomain-like_sf"/>
</dbReference>
<dbReference type="Pfam" id="PF12833">
    <property type="entry name" value="HTH_18"/>
    <property type="match status" value="1"/>
</dbReference>
<evidence type="ECO:0000259" key="4">
    <source>
        <dbReference type="PROSITE" id="PS01124"/>
    </source>
</evidence>
<evidence type="ECO:0000313" key="5">
    <source>
        <dbReference type="EMBL" id="THF84200.1"/>
    </source>
</evidence>
<dbReference type="OrthoDB" id="9801123at2"/>
<reference evidence="5 6" key="1">
    <citation type="submission" date="2019-04" db="EMBL/GenBank/DDBJ databases">
        <title>Cohnella sp. nov. isolated from preserved vegetables.</title>
        <authorList>
            <person name="Lin S.-Y."/>
            <person name="Hung M.-H."/>
            <person name="Young C.-C."/>
        </authorList>
    </citation>
    <scope>NUCLEOTIDE SEQUENCE [LARGE SCALE GENOMIC DNA]</scope>
    <source>
        <strain evidence="5 6">CC-MHH1044</strain>
    </source>
</reference>
<dbReference type="Pfam" id="PF14526">
    <property type="entry name" value="Cass2"/>
    <property type="match status" value="1"/>
</dbReference>
<dbReference type="RefSeq" id="WP_136368202.1">
    <property type="nucleotide sequence ID" value="NZ_SSOB01000002.1"/>
</dbReference>
<dbReference type="SMART" id="SM00342">
    <property type="entry name" value="HTH_ARAC"/>
    <property type="match status" value="1"/>
</dbReference>
<organism evidence="5 6">
    <name type="scientific">Cohnella fermenti</name>
    <dbReference type="NCBI Taxonomy" id="2565925"/>
    <lineage>
        <taxon>Bacteria</taxon>
        <taxon>Bacillati</taxon>
        <taxon>Bacillota</taxon>
        <taxon>Bacilli</taxon>
        <taxon>Bacillales</taxon>
        <taxon>Paenibacillaceae</taxon>
        <taxon>Cohnella</taxon>
    </lineage>
</organism>
<keyword evidence="6" id="KW-1185">Reference proteome</keyword>
<keyword evidence="1" id="KW-0805">Transcription regulation</keyword>
<feature type="domain" description="HTH araC/xylS-type" evidence="4">
    <location>
        <begin position="8"/>
        <end position="106"/>
    </location>
</feature>
<dbReference type="Gene3D" id="1.10.10.60">
    <property type="entry name" value="Homeodomain-like"/>
    <property type="match status" value="2"/>
</dbReference>